<organism evidence="1 2">
    <name type="scientific">Helianthus annuus</name>
    <name type="common">Common sunflower</name>
    <dbReference type="NCBI Taxonomy" id="4232"/>
    <lineage>
        <taxon>Eukaryota</taxon>
        <taxon>Viridiplantae</taxon>
        <taxon>Streptophyta</taxon>
        <taxon>Embryophyta</taxon>
        <taxon>Tracheophyta</taxon>
        <taxon>Spermatophyta</taxon>
        <taxon>Magnoliopsida</taxon>
        <taxon>eudicotyledons</taxon>
        <taxon>Gunneridae</taxon>
        <taxon>Pentapetalae</taxon>
        <taxon>asterids</taxon>
        <taxon>campanulids</taxon>
        <taxon>Asterales</taxon>
        <taxon>Asteraceae</taxon>
        <taxon>Asteroideae</taxon>
        <taxon>Heliantheae alliance</taxon>
        <taxon>Heliantheae</taxon>
        <taxon>Helianthus</taxon>
    </lineage>
</organism>
<dbReference type="EMBL" id="CM007903">
    <property type="protein sequence ID" value="OTF99539.1"/>
    <property type="molecule type" value="Genomic_DNA"/>
</dbReference>
<name>A0A251SL30_HELAN</name>
<dbReference type="Proteomes" id="UP000215914">
    <property type="component" value="Chromosome 14"/>
</dbReference>
<reference evidence="2" key="1">
    <citation type="journal article" date="2017" name="Nature">
        <title>The sunflower genome provides insights into oil metabolism, flowering and Asterid evolution.</title>
        <authorList>
            <person name="Badouin H."/>
            <person name="Gouzy J."/>
            <person name="Grassa C.J."/>
            <person name="Murat F."/>
            <person name="Staton S.E."/>
            <person name="Cottret L."/>
            <person name="Lelandais-Briere C."/>
            <person name="Owens G.L."/>
            <person name="Carrere S."/>
            <person name="Mayjonade B."/>
            <person name="Legrand L."/>
            <person name="Gill N."/>
            <person name="Kane N.C."/>
            <person name="Bowers J.E."/>
            <person name="Hubner S."/>
            <person name="Bellec A."/>
            <person name="Berard A."/>
            <person name="Berges H."/>
            <person name="Blanchet N."/>
            <person name="Boniface M.C."/>
            <person name="Brunel D."/>
            <person name="Catrice O."/>
            <person name="Chaidir N."/>
            <person name="Claudel C."/>
            <person name="Donnadieu C."/>
            <person name="Faraut T."/>
            <person name="Fievet G."/>
            <person name="Helmstetter N."/>
            <person name="King M."/>
            <person name="Knapp S.J."/>
            <person name="Lai Z."/>
            <person name="Le Paslier M.C."/>
            <person name="Lippi Y."/>
            <person name="Lorenzon L."/>
            <person name="Mandel J.R."/>
            <person name="Marage G."/>
            <person name="Marchand G."/>
            <person name="Marquand E."/>
            <person name="Bret-Mestries E."/>
            <person name="Morien E."/>
            <person name="Nambeesan S."/>
            <person name="Nguyen T."/>
            <person name="Pegot-Espagnet P."/>
            <person name="Pouilly N."/>
            <person name="Raftis F."/>
            <person name="Sallet E."/>
            <person name="Schiex T."/>
            <person name="Thomas J."/>
            <person name="Vandecasteele C."/>
            <person name="Vares D."/>
            <person name="Vear F."/>
            <person name="Vautrin S."/>
            <person name="Crespi M."/>
            <person name="Mangin B."/>
            <person name="Burke J.M."/>
            <person name="Salse J."/>
            <person name="Munos S."/>
            <person name="Vincourt P."/>
            <person name="Rieseberg L.H."/>
            <person name="Langlade N.B."/>
        </authorList>
    </citation>
    <scope>NUCLEOTIDE SEQUENCE [LARGE SCALE GENOMIC DNA]</scope>
    <source>
        <strain evidence="2">cv. SF193</strain>
    </source>
</reference>
<proteinExistence type="predicted"/>
<gene>
    <name evidence="1" type="ORF">HannXRQ_Chr14g0457731</name>
</gene>
<keyword evidence="2" id="KW-1185">Reference proteome</keyword>
<dbReference type="AlphaFoldDB" id="A0A251SL30"/>
<evidence type="ECO:0000313" key="2">
    <source>
        <dbReference type="Proteomes" id="UP000215914"/>
    </source>
</evidence>
<protein>
    <submittedName>
        <fullName evidence="1">Uncharacterized protein</fullName>
    </submittedName>
</protein>
<dbReference type="InParanoid" id="A0A251SL30"/>
<evidence type="ECO:0000313" key="1">
    <source>
        <dbReference type="EMBL" id="OTF99539.1"/>
    </source>
</evidence>
<sequence length="79" mass="8738">MALGILSVLKCRVTELNKKFRGSEKARHWWAMIGDPGRVGYRVFRGIGGGLGLLLKYSVCPVGAPRELRIDLSAVQQKL</sequence>
<accession>A0A251SL30</accession>